<proteinExistence type="inferred from homology"/>
<dbReference type="GO" id="GO:0043709">
    <property type="term" value="P:cell adhesion involved in single-species biofilm formation"/>
    <property type="evidence" value="ECO:0007669"/>
    <property type="project" value="TreeGrafter"/>
</dbReference>
<comment type="subcellular location">
    <subcellularLocation>
        <location evidence="1">Fimbrium</location>
    </subcellularLocation>
</comment>
<evidence type="ECO:0000256" key="4">
    <source>
        <dbReference type="SAM" id="SignalP"/>
    </source>
</evidence>
<protein>
    <recommendedName>
        <fullName evidence="5">Fimbrial-type adhesion domain-containing protein</fullName>
    </recommendedName>
</protein>
<dbReference type="GO" id="GO:0009289">
    <property type="term" value="C:pilus"/>
    <property type="evidence" value="ECO:0007669"/>
    <property type="project" value="UniProtKB-SubCell"/>
</dbReference>
<dbReference type="InterPro" id="IPR036937">
    <property type="entry name" value="Adhesion_dom_fimbrial_sf"/>
</dbReference>
<dbReference type="AlphaFoldDB" id="A0A3S0QUJ3"/>
<dbReference type="PANTHER" id="PTHR33420">
    <property type="entry name" value="FIMBRIAL SUBUNIT ELFA-RELATED"/>
    <property type="match status" value="1"/>
</dbReference>
<evidence type="ECO:0000256" key="1">
    <source>
        <dbReference type="ARBA" id="ARBA00004561"/>
    </source>
</evidence>
<gene>
    <name evidence="6" type="ORF">EKL94_01695</name>
</gene>
<dbReference type="SUPFAM" id="SSF49401">
    <property type="entry name" value="Bacterial adhesins"/>
    <property type="match status" value="1"/>
</dbReference>
<feature type="domain" description="Fimbrial-type adhesion" evidence="5">
    <location>
        <begin position="259"/>
        <end position="389"/>
    </location>
</feature>
<accession>A0A3S0QUJ3</accession>
<feature type="chain" id="PRO_5018590106" description="Fimbrial-type adhesion domain-containing protein" evidence="4">
    <location>
        <begin position="19"/>
        <end position="390"/>
    </location>
</feature>
<dbReference type="InterPro" id="IPR000259">
    <property type="entry name" value="Adhesion_dom_fimbrial"/>
</dbReference>
<sequence>MSCSRITMQLVANGFLLAMNAICCMGPDGGTDYCALPPATRCRRSAPLIRLIGQAISLVRSNFMQSAPIHPRTILPALALLAAAAGASAACRPISGDVFIDRVFDVAFTELPDQILGSASGMLSMVCDATDKRAEIRPQFSGLRYARDVSTGGGYFSPAYEINPTSPLIVFSFKYGACDEFDPECPIEEVENGGIDLRDGVPELVNIVGGDRKDIVLSISIYSRGGPMRDVAAAPLGTVATTFSGSGGTHHVTAGFRFRAQTCAVTPQSVTLDPIDARTLDRQQSAGEKSFNVAVNCGASGRPLVLEMSDVHDLANTGDVLAPAPGTTTTGVALQVLQDGTPVRMQQPWSYGTTTGTVMSVPFSARYLRTPAELRTGSILGEVSLLADYY</sequence>
<dbReference type="Pfam" id="PF00419">
    <property type="entry name" value="Fimbrial"/>
    <property type="match status" value="1"/>
</dbReference>
<dbReference type="InterPro" id="IPR050263">
    <property type="entry name" value="Bact_Fimbrial_Adh_Pro"/>
</dbReference>
<comment type="similarity">
    <text evidence="2">Belongs to the fimbrial protein family.</text>
</comment>
<reference evidence="6 7" key="1">
    <citation type="submission" date="2018-12" db="EMBL/GenBank/DDBJ databases">
        <authorList>
            <person name="Kartti S."/>
            <person name="Manni A."/>
            <person name="Chemao El Fihri M.W."/>
            <person name="Laamarti M."/>
            <person name="Temsamani L."/>
            <person name="El Jamali J.E."/>
            <person name="Ouadghiri M."/>
            <person name="Ibrahimi A."/>
            <person name="Filati-Maltouf A."/>
        </authorList>
    </citation>
    <scope>NUCLEOTIDE SEQUENCE [LARGE SCALE GENOMIC DNA]</scope>
    <source>
        <strain evidence="6 7">MDMC339</strain>
    </source>
</reference>
<evidence type="ECO:0000256" key="2">
    <source>
        <dbReference type="ARBA" id="ARBA00006671"/>
    </source>
</evidence>
<evidence type="ECO:0000256" key="3">
    <source>
        <dbReference type="ARBA" id="ARBA00023263"/>
    </source>
</evidence>
<dbReference type="Proteomes" id="UP000271705">
    <property type="component" value="Unassembled WGS sequence"/>
</dbReference>
<evidence type="ECO:0000313" key="7">
    <source>
        <dbReference type="Proteomes" id="UP000271705"/>
    </source>
</evidence>
<organism evidence="6 7">
    <name type="scientific">Stenotrophomonas maltophilia</name>
    <name type="common">Pseudomonas maltophilia</name>
    <name type="synonym">Xanthomonas maltophilia</name>
    <dbReference type="NCBI Taxonomy" id="40324"/>
    <lineage>
        <taxon>Bacteria</taxon>
        <taxon>Pseudomonadati</taxon>
        <taxon>Pseudomonadota</taxon>
        <taxon>Gammaproteobacteria</taxon>
        <taxon>Lysobacterales</taxon>
        <taxon>Lysobacteraceae</taxon>
        <taxon>Stenotrophomonas</taxon>
        <taxon>Stenotrophomonas maltophilia group</taxon>
    </lineage>
</organism>
<keyword evidence="4" id="KW-0732">Signal</keyword>
<dbReference type="InterPro" id="IPR008966">
    <property type="entry name" value="Adhesion_dom_sf"/>
</dbReference>
<dbReference type="PANTHER" id="PTHR33420:SF14">
    <property type="entry name" value="TYPE 1 FIMBRIN D-MANNOSE SPECIFIC ADHESIN"/>
    <property type="match status" value="1"/>
</dbReference>
<comment type="caution">
    <text evidence="6">The sequence shown here is derived from an EMBL/GenBank/DDBJ whole genome shotgun (WGS) entry which is preliminary data.</text>
</comment>
<name>A0A3S0QUJ3_STEMA</name>
<keyword evidence="3" id="KW-0281">Fimbrium</keyword>
<dbReference type="Gene3D" id="2.60.40.1090">
    <property type="entry name" value="Fimbrial-type adhesion domain"/>
    <property type="match status" value="1"/>
</dbReference>
<dbReference type="EMBL" id="RXLZ01000003">
    <property type="protein sequence ID" value="RTQ92006.1"/>
    <property type="molecule type" value="Genomic_DNA"/>
</dbReference>
<feature type="signal peptide" evidence="4">
    <location>
        <begin position="1"/>
        <end position="18"/>
    </location>
</feature>
<evidence type="ECO:0000259" key="5">
    <source>
        <dbReference type="Pfam" id="PF00419"/>
    </source>
</evidence>
<evidence type="ECO:0000313" key="6">
    <source>
        <dbReference type="EMBL" id="RTQ92006.1"/>
    </source>
</evidence>